<name>K6X7Q9_9MICO</name>
<accession>K6X7Q9</accession>
<dbReference type="EMBL" id="BAHD01000011">
    <property type="protein sequence ID" value="GAB94814.1"/>
    <property type="molecule type" value="Genomic_DNA"/>
</dbReference>
<feature type="compositionally biased region" description="Basic and acidic residues" evidence="10">
    <location>
        <begin position="419"/>
        <end position="465"/>
    </location>
</feature>
<gene>
    <name evidence="9 12" type="primary">secF</name>
    <name evidence="12" type="ORF">KILIM_011_00870</name>
</gene>
<evidence type="ECO:0000256" key="5">
    <source>
        <dbReference type="ARBA" id="ARBA00022927"/>
    </source>
</evidence>
<evidence type="ECO:0000256" key="8">
    <source>
        <dbReference type="ARBA" id="ARBA00023136"/>
    </source>
</evidence>
<dbReference type="SUPFAM" id="SSF82866">
    <property type="entry name" value="Multidrug efflux transporter AcrB transmembrane domain"/>
    <property type="match status" value="1"/>
</dbReference>
<feature type="domain" description="Protein export membrane protein SecD/SecF C-terminal" evidence="11">
    <location>
        <begin position="119"/>
        <end position="309"/>
    </location>
</feature>
<dbReference type="InterPro" id="IPR048634">
    <property type="entry name" value="SecD_SecF_C"/>
</dbReference>
<comment type="similarity">
    <text evidence="9">Belongs to the SecD/SecF family. SecF subfamily.</text>
</comment>
<keyword evidence="6 9" id="KW-1133">Transmembrane helix</keyword>
<dbReference type="NCBIfam" id="TIGR00966">
    <property type="entry name" value="transloc_SecF"/>
    <property type="match status" value="1"/>
</dbReference>
<comment type="subcellular location">
    <subcellularLocation>
        <location evidence="1 9">Cell membrane</location>
        <topology evidence="1 9">Multi-pass membrane protein</topology>
    </subcellularLocation>
</comment>
<evidence type="ECO:0000256" key="4">
    <source>
        <dbReference type="ARBA" id="ARBA00022692"/>
    </source>
</evidence>
<dbReference type="PANTHER" id="PTHR30081:SF8">
    <property type="entry name" value="PROTEIN TRANSLOCASE SUBUNIT SECF"/>
    <property type="match status" value="1"/>
</dbReference>
<dbReference type="GO" id="GO:0005886">
    <property type="term" value="C:plasma membrane"/>
    <property type="evidence" value="ECO:0007669"/>
    <property type="project" value="UniProtKB-SubCell"/>
</dbReference>
<comment type="caution">
    <text evidence="12">The sequence shown here is derived from an EMBL/GenBank/DDBJ whole genome shotgun (WGS) entry which is preliminary data.</text>
</comment>
<feature type="transmembrane region" description="Helical" evidence="9">
    <location>
        <begin position="197"/>
        <end position="218"/>
    </location>
</feature>
<feature type="transmembrane region" description="Helical" evidence="9">
    <location>
        <begin position="285"/>
        <end position="306"/>
    </location>
</feature>
<dbReference type="GO" id="GO:0065002">
    <property type="term" value="P:intracellular protein transmembrane transport"/>
    <property type="evidence" value="ECO:0007669"/>
    <property type="project" value="UniProtKB-UniRule"/>
</dbReference>
<comment type="subunit">
    <text evidence="9">Forms a complex with SecD. Part of the essential Sec protein translocation apparatus which comprises SecA, SecYEG and auxiliary proteins SecDF. Other proteins may also be involved.</text>
</comment>
<evidence type="ECO:0000256" key="3">
    <source>
        <dbReference type="ARBA" id="ARBA00022475"/>
    </source>
</evidence>
<dbReference type="InterPro" id="IPR055344">
    <property type="entry name" value="SecD_SecF_C_bact"/>
</dbReference>
<dbReference type="GO" id="GO:0043952">
    <property type="term" value="P:protein transport by the Sec complex"/>
    <property type="evidence" value="ECO:0007669"/>
    <property type="project" value="UniProtKB-UniRule"/>
</dbReference>
<dbReference type="HAMAP" id="MF_01464_B">
    <property type="entry name" value="SecF_B"/>
    <property type="match status" value="1"/>
</dbReference>
<feature type="transmembrane region" description="Helical" evidence="9">
    <location>
        <begin position="171"/>
        <end position="191"/>
    </location>
</feature>
<reference evidence="12 13" key="1">
    <citation type="submission" date="2012-08" db="EMBL/GenBank/DDBJ databases">
        <title>Whole genome shotgun sequence of Kineosphaera limosa NBRC 100340.</title>
        <authorList>
            <person name="Yoshida I."/>
            <person name="Isaki S."/>
            <person name="Hosoyama A."/>
            <person name="Tsuchikane K."/>
            <person name="Katsumata H."/>
            <person name="Ando Y."/>
            <person name="Ohji S."/>
            <person name="Hamada M."/>
            <person name="Tamura T."/>
            <person name="Yamazoe A."/>
            <person name="Yamazaki S."/>
            <person name="Fujita N."/>
        </authorList>
    </citation>
    <scope>NUCLEOTIDE SEQUENCE [LARGE SCALE GENOMIC DNA]</scope>
    <source>
        <strain evidence="12 13">NBRC 100340</strain>
    </source>
</reference>
<comment type="function">
    <text evidence="9">Part of the Sec protein translocase complex. Interacts with the SecYEG preprotein conducting channel. SecDF uses the proton motive force (PMF) to complete protein translocation after the ATP-dependent function of SecA.</text>
</comment>
<keyword evidence="3 9" id="KW-1003">Cell membrane</keyword>
<dbReference type="InterPro" id="IPR005665">
    <property type="entry name" value="SecF_bac"/>
</dbReference>
<feature type="compositionally biased region" description="Low complexity" evidence="10">
    <location>
        <begin position="391"/>
        <end position="403"/>
    </location>
</feature>
<evidence type="ECO:0000313" key="12">
    <source>
        <dbReference type="EMBL" id="GAB94814.1"/>
    </source>
</evidence>
<keyword evidence="13" id="KW-1185">Reference proteome</keyword>
<feature type="region of interest" description="Disordered" evidence="10">
    <location>
        <begin position="391"/>
        <end position="465"/>
    </location>
</feature>
<evidence type="ECO:0000256" key="10">
    <source>
        <dbReference type="SAM" id="MobiDB-lite"/>
    </source>
</evidence>
<dbReference type="Pfam" id="PF07549">
    <property type="entry name" value="Sec_GG"/>
    <property type="match status" value="1"/>
</dbReference>
<dbReference type="PANTHER" id="PTHR30081">
    <property type="entry name" value="PROTEIN-EXPORT MEMBRANE PROTEIN SEC"/>
    <property type="match status" value="1"/>
</dbReference>
<dbReference type="Gene3D" id="1.20.1640.10">
    <property type="entry name" value="Multidrug efflux transporter AcrB transmembrane domain"/>
    <property type="match status" value="1"/>
</dbReference>
<feature type="transmembrane region" description="Helical" evidence="9">
    <location>
        <begin position="24"/>
        <end position="44"/>
    </location>
</feature>
<dbReference type="eggNOG" id="COG0341">
    <property type="taxonomic scope" value="Bacteria"/>
</dbReference>
<feature type="transmembrane region" description="Helical" evidence="9">
    <location>
        <begin position="145"/>
        <end position="164"/>
    </location>
</feature>
<dbReference type="InterPro" id="IPR022813">
    <property type="entry name" value="SecD/SecF_arch_bac"/>
</dbReference>
<evidence type="ECO:0000259" key="11">
    <source>
        <dbReference type="Pfam" id="PF02355"/>
    </source>
</evidence>
<proteinExistence type="inferred from homology"/>
<dbReference type="AlphaFoldDB" id="K6X7Q9"/>
<evidence type="ECO:0000256" key="6">
    <source>
        <dbReference type="ARBA" id="ARBA00022989"/>
    </source>
</evidence>
<dbReference type="Pfam" id="PF02355">
    <property type="entry name" value="SecD_SecF_C"/>
    <property type="match status" value="1"/>
</dbReference>
<sequence>MSRMATFGNDLYTGKRSFDFIGQFKYWMITSLVLVLLVLGGLAVRGLNMGIEFTGGSDFRIAGVANTDNFAERATDVVRDEGGEAAAPTVTLIGADVVRVQTQQLDERRTQDVTEGLANTFGVSTTDVSASVIGPSWGESVSRQALQALIVFLVLVALMLSVYFRTWKMSLAAMIALAHDVLITVGIYSIVGFEITPATMIGFLTILSYSLYDTVVVFDKVRENTAEAVATGRRTYSEATNHAINQTLVRSINTSVVALLPVACILVVGFWLLGPGTLLDLSLALFIGIAFGTYSSIFIAAPLLAWMREREPGMKQLRERVEARTQGTAPPVTGPQAVLAAAAPTSTGATTGGARAAAGSAAQVFGAGIPGMISPGTAGSGGGATALAERNGEAAADDANAGAPVEYTATGRPIHPSMRRAEPPRGRKGRGSKDRDKVVDRAPGKADKADKDGGQGLDKEQQDER</sequence>
<dbReference type="GO" id="GO:0006605">
    <property type="term" value="P:protein targeting"/>
    <property type="evidence" value="ECO:0007669"/>
    <property type="project" value="UniProtKB-UniRule"/>
</dbReference>
<keyword evidence="7 9" id="KW-0811">Translocation</keyword>
<dbReference type="InterPro" id="IPR022646">
    <property type="entry name" value="SecD/SecF_CS"/>
</dbReference>
<evidence type="ECO:0000256" key="7">
    <source>
        <dbReference type="ARBA" id="ARBA00023010"/>
    </source>
</evidence>
<evidence type="ECO:0000256" key="1">
    <source>
        <dbReference type="ARBA" id="ARBA00004651"/>
    </source>
</evidence>
<dbReference type="PRINTS" id="PR01755">
    <property type="entry name" value="SECFTRNLCASE"/>
</dbReference>
<dbReference type="GO" id="GO:0015450">
    <property type="term" value="F:protein-transporting ATPase activity"/>
    <property type="evidence" value="ECO:0007669"/>
    <property type="project" value="InterPro"/>
</dbReference>
<keyword evidence="5 9" id="KW-0653">Protein transport</keyword>
<evidence type="ECO:0000313" key="13">
    <source>
        <dbReference type="Proteomes" id="UP000008366"/>
    </source>
</evidence>
<keyword evidence="8 9" id="KW-0472">Membrane</keyword>
<evidence type="ECO:0000256" key="9">
    <source>
        <dbReference type="HAMAP-Rule" id="MF_01464"/>
    </source>
</evidence>
<dbReference type="Proteomes" id="UP000008366">
    <property type="component" value="Unassembled WGS sequence"/>
</dbReference>
<dbReference type="RefSeq" id="WP_006591346.1">
    <property type="nucleotide sequence ID" value="NZ_BAHD01000011.1"/>
</dbReference>
<dbReference type="NCBIfam" id="TIGR00916">
    <property type="entry name" value="2A0604s01"/>
    <property type="match status" value="1"/>
</dbReference>
<dbReference type="InterPro" id="IPR022645">
    <property type="entry name" value="SecD/SecF_bac"/>
</dbReference>
<evidence type="ECO:0000256" key="2">
    <source>
        <dbReference type="ARBA" id="ARBA00022448"/>
    </source>
</evidence>
<dbReference type="STRING" id="1184609.KILIM_011_00870"/>
<feature type="transmembrane region" description="Helical" evidence="9">
    <location>
        <begin position="256"/>
        <end position="273"/>
    </location>
</feature>
<keyword evidence="2 9" id="KW-0813">Transport</keyword>
<dbReference type="OrthoDB" id="9774769at2"/>
<keyword evidence="4 9" id="KW-0812">Transmembrane</keyword>
<protein>
    <recommendedName>
        <fullName evidence="9">Protein-export membrane protein SecF</fullName>
    </recommendedName>
</protein>
<organism evidence="12 13">
    <name type="scientific">Kineosphaera limosa NBRC 100340</name>
    <dbReference type="NCBI Taxonomy" id="1184609"/>
    <lineage>
        <taxon>Bacteria</taxon>
        <taxon>Bacillati</taxon>
        <taxon>Actinomycetota</taxon>
        <taxon>Actinomycetes</taxon>
        <taxon>Micrococcales</taxon>
        <taxon>Dermatophilaceae</taxon>
        <taxon>Kineosphaera</taxon>
    </lineage>
</organism>